<dbReference type="Proteomes" id="UP000325313">
    <property type="component" value="Unassembled WGS sequence"/>
</dbReference>
<feature type="region of interest" description="Disordered" evidence="1">
    <location>
        <begin position="180"/>
        <end position="214"/>
    </location>
</feature>
<evidence type="ECO:0000256" key="1">
    <source>
        <dbReference type="SAM" id="MobiDB-lite"/>
    </source>
</evidence>
<accession>A0A5B0QYA4</accession>
<organism evidence="2 3">
    <name type="scientific">Puccinia graminis f. sp. tritici</name>
    <dbReference type="NCBI Taxonomy" id="56615"/>
    <lineage>
        <taxon>Eukaryota</taxon>
        <taxon>Fungi</taxon>
        <taxon>Dikarya</taxon>
        <taxon>Basidiomycota</taxon>
        <taxon>Pucciniomycotina</taxon>
        <taxon>Pucciniomycetes</taxon>
        <taxon>Pucciniales</taxon>
        <taxon>Pucciniaceae</taxon>
        <taxon>Puccinia</taxon>
    </lineage>
</organism>
<reference evidence="2 3" key="1">
    <citation type="submission" date="2019-05" db="EMBL/GenBank/DDBJ databases">
        <title>Emergence of the Ug99 lineage of the wheat stem rust pathogen through somatic hybridization.</title>
        <authorList>
            <person name="Li F."/>
            <person name="Upadhyaya N.M."/>
            <person name="Sperschneider J."/>
            <person name="Matny O."/>
            <person name="Nguyen-Phuc H."/>
            <person name="Mago R."/>
            <person name="Raley C."/>
            <person name="Miller M.E."/>
            <person name="Silverstein K.A.T."/>
            <person name="Henningsen E."/>
            <person name="Hirsch C.D."/>
            <person name="Visser B."/>
            <person name="Pretorius Z.A."/>
            <person name="Steffenson B.J."/>
            <person name="Schwessinger B."/>
            <person name="Dodds P.N."/>
            <person name="Figueroa M."/>
        </authorList>
    </citation>
    <scope>NUCLEOTIDE SEQUENCE [LARGE SCALE GENOMIC DNA]</scope>
    <source>
        <strain evidence="2 3">Ug99</strain>
    </source>
</reference>
<proteinExistence type="predicted"/>
<protein>
    <submittedName>
        <fullName evidence="2">Uncharacterized protein</fullName>
    </submittedName>
</protein>
<dbReference type="AlphaFoldDB" id="A0A5B0QYA4"/>
<dbReference type="EMBL" id="VDEP01000264">
    <property type="protein sequence ID" value="KAA1118256.1"/>
    <property type="molecule type" value="Genomic_DNA"/>
</dbReference>
<sequence length="229" mass="25575">MLADIWESGVVNEKAIFLLCGEADFKIPAESVIIDRKIKASMNPKTLLTLKILRQRFQQLFNLKMKNPSQKFNQQQQRWFDLMTAAIQDDKDAIKINKNEISINRTNAPTNAISIKPKNRMSVVLAPAGRIPSISNSNNISPLPQESIRHSDSKDNQSVVDPGEDIRTTFYETTGRLSELSISSPAPSNAGFTTSNLSTPTPAAAGSVYDHPPHVHYNHHQLENFDHTK</sequence>
<evidence type="ECO:0000313" key="3">
    <source>
        <dbReference type="Proteomes" id="UP000325313"/>
    </source>
</evidence>
<feature type="region of interest" description="Disordered" evidence="1">
    <location>
        <begin position="134"/>
        <end position="165"/>
    </location>
</feature>
<feature type="compositionally biased region" description="Polar residues" evidence="1">
    <location>
        <begin position="180"/>
        <end position="201"/>
    </location>
</feature>
<name>A0A5B0QYA4_PUCGR</name>
<gene>
    <name evidence="2" type="ORF">PGTUg99_000402</name>
</gene>
<evidence type="ECO:0000313" key="2">
    <source>
        <dbReference type="EMBL" id="KAA1118256.1"/>
    </source>
</evidence>
<comment type="caution">
    <text evidence="2">The sequence shown here is derived from an EMBL/GenBank/DDBJ whole genome shotgun (WGS) entry which is preliminary data.</text>
</comment>
<feature type="compositionally biased region" description="Low complexity" evidence="1">
    <location>
        <begin position="134"/>
        <end position="144"/>
    </location>
</feature>